<comment type="caution">
    <text evidence="8">The sequence shown here is derived from an EMBL/GenBank/DDBJ whole genome shotgun (WGS) entry which is preliminary data.</text>
</comment>
<dbReference type="InterPro" id="IPR014001">
    <property type="entry name" value="Helicase_ATP-bd"/>
</dbReference>
<dbReference type="PANTHER" id="PTHR45766:SF6">
    <property type="entry name" value="SWI_SNF-RELATED MATRIX-ASSOCIATED ACTIN-DEPENDENT REGULATOR OF CHROMATIN SUBFAMILY A-LIKE PROTEIN 1"/>
    <property type="match status" value="1"/>
</dbReference>
<dbReference type="GO" id="GO:0016787">
    <property type="term" value="F:hydrolase activity"/>
    <property type="evidence" value="ECO:0007669"/>
    <property type="project" value="UniProtKB-KW"/>
</dbReference>
<keyword evidence="4" id="KW-0067">ATP-binding</keyword>
<evidence type="ECO:0000256" key="1">
    <source>
        <dbReference type="ARBA" id="ARBA00022741"/>
    </source>
</evidence>
<keyword evidence="9" id="KW-1185">Reference proteome</keyword>
<evidence type="ECO:0000313" key="9">
    <source>
        <dbReference type="Proteomes" id="UP000576393"/>
    </source>
</evidence>
<feature type="region of interest" description="Disordered" evidence="5">
    <location>
        <begin position="628"/>
        <end position="654"/>
    </location>
</feature>
<accession>A0A852UWX8</accession>
<evidence type="ECO:0000259" key="7">
    <source>
        <dbReference type="PROSITE" id="PS51194"/>
    </source>
</evidence>
<dbReference type="GO" id="GO:0005524">
    <property type="term" value="F:ATP binding"/>
    <property type="evidence" value="ECO:0007669"/>
    <property type="project" value="UniProtKB-KW"/>
</dbReference>
<evidence type="ECO:0000256" key="5">
    <source>
        <dbReference type="SAM" id="MobiDB-lite"/>
    </source>
</evidence>
<dbReference type="InterPro" id="IPR001650">
    <property type="entry name" value="Helicase_C-like"/>
</dbReference>
<protein>
    <submittedName>
        <fullName evidence="8">ERCC4-related helicase</fullName>
    </submittedName>
</protein>
<dbReference type="Proteomes" id="UP000576393">
    <property type="component" value="Unassembled WGS sequence"/>
</dbReference>
<gene>
    <name evidence="8" type="ORF">HDA43_004378</name>
</gene>
<keyword evidence="2" id="KW-0378">Hydrolase</keyword>
<dbReference type="Pfam" id="PF00176">
    <property type="entry name" value="SNF2-rel_dom"/>
    <property type="match status" value="1"/>
</dbReference>
<dbReference type="Pfam" id="PF00271">
    <property type="entry name" value="Helicase_C"/>
    <property type="match status" value="1"/>
</dbReference>
<evidence type="ECO:0000256" key="3">
    <source>
        <dbReference type="ARBA" id="ARBA00022806"/>
    </source>
</evidence>
<dbReference type="PANTHER" id="PTHR45766">
    <property type="entry name" value="DNA ANNEALING HELICASE AND ENDONUCLEASE ZRANB3 FAMILY MEMBER"/>
    <property type="match status" value="1"/>
</dbReference>
<dbReference type="CDD" id="cd18793">
    <property type="entry name" value="SF2_C_SNF"/>
    <property type="match status" value="1"/>
</dbReference>
<dbReference type="Gene3D" id="3.40.50.10810">
    <property type="entry name" value="Tandem AAA-ATPase domain"/>
    <property type="match status" value="1"/>
</dbReference>
<feature type="domain" description="Helicase C-terminal" evidence="7">
    <location>
        <begin position="428"/>
        <end position="596"/>
    </location>
</feature>
<reference evidence="8 9" key="1">
    <citation type="submission" date="2020-07" db="EMBL/GenBank/DDBJ databases">
        <title>Sequencing the genomes of 1000 actinobacteria strains.</title>
        <authorList>
            <person name="Klenk H.-P."/>
        </authorList>
    </citation>
    <scope>NUCLEOTIDE SEQUENCE [LARGE SCALE GENOMIC DNA]</scope>
    <source>
        <strain evidence="8 9">DSM 45763</strain>
    </source>
</reference>
<dbReference type="SMART" id="SM00490">
    <property type="entry name" value="HELICc"/>
    <property type="match status" value="1"/>
</dbReference>
<dbReference type="GO" id="GO:0004386">
    <property type="term" value="F:helicase activity"/>
    <property type="evidence" value="ECO:0007669"/>
    <property type="project" value="UniProtKB-KW"/>
</dbReference>
<dbReference type="SUPFAM" id="SSF52540">
    <property type="entry name" value="P-loop containing nucleoside triphosphate hydrolases"/>
    <property type="match status" value="2"/>
</dbReference>
<feature type="domain" description="Helicase ATP-binding" evidence="6">
    <location>
        <begin position="124"/>
        <end position="294"/>
    </location>
</feature>
<proteinExistence type="predicted"/>
<dbReference type="SMART" id="SM00487">
    <property type="entry name" value="DEXDc"/>
    <property type="match status" value="1"/>
</dbReference>
<dbReference type="InterPro" id="IPR000330">
    <property type="entry name" value="SNF2_N"/>
</dbReference>
<sequence>MPQTPYPPGARIEVRDAEWIVRTCGPAEPIRPGRPGGTRITAVGASEFVRDEDAVFFTAIERVTLMRPEDTVLEHDDTSRFAKSRLFLEAVLRRTPLPQTEKGLALADRFLLDPLPYQRRPAQLALDGLRPRILLADVVGLGKTLEIGLILAELIRRGRGDRILVVTPQQVLEQFQHELWTRFSIPLVRLDSVGIERIQREIPAGRNPFTYYKRVIVSIDTLKNVGKYGQHLEKIHWDAVVIDESHNLIGEKSFRNRLARLLARNTDALLLASATPHNGESKSFAELIRMLDPAAIADDTRYSAEDIAHLYIRRTKVNPEVRDQMGSKWPDRGPSVPLHCAATEAEERIFEELTRVWLAGDAREGGPVVDAKNRLFPYTLLKSFLSSHVALAATVGNRLKKATESREIEGLKVLADLAARVGDDDSAKLRALVARLGEIGVGPRGDTRVVVFSESVPTLKWLKRTVPARLGLSGDAVEIMHGGLSDIQQQEIVERFSLADSKIRILFTGDVASEGVNLHRQCHQLIHYDVPWSLIRIEQRNGRIDRYGQQHEPRFTALILTSEVEGAKDDRTVAEKLLDKEDTAHRHFGTAEAVTGEYRAEREERRLVQDLLAGRTVEESLESQAGDPFLADLLGDNPTGGQQGGHQAAEPPRADVPRLFTGTEAFAREAIDTLGLLPGLEDDGEMLAFDPPKDLVHRLSALPSSYLRTHDVRRRMKVTFDRALARRKLDEARRTKTMWPDITYLSDLHPLVEWLTDKVLVQLGRQRAPVVIAGVTEPTFLIQGIYSNRRGRPTVVEWMAVSGPPGALAVQDRSMVEVLAAAGVGPGMVNTGLKPDLEPLQRMVRPAVAVARAHLEESRAHYDAEVTAPLEKYRERLADWEQLTLDGLHVSQVGRKKAGVRETADEQRRLLESLKTTGEPLLRILAVLIPATPDSGTTQQDGHR</sequence>
<dbReference type="Gene3D" id="3.40.50.300">
    <property type="entry name" value="P-loop containing nucleotide triphosphate hydrolases"/>
    <property type="match status" value="1"/>
</dbReference>
<dbReference type="RefSeq" id="WP_179824569.1">
    <property type="nucleotide sequence ID" value="NZ_JACCCO010000002.1"/>
</dbReference>
<dbReference type="PROSITE" id="PS51194">
    <property type="entry name" value="HELICASE_CTER"/>
    <property type="match status" value="1"/>
</dbReference>
<evidence type="ECO:0000313" key="8">
    <source>
        <dbReference type="EMBL" id="NYF42177.1"/>
    </source>
</evidence>
<evidence type="ECO:0000256" key="4">
    <source>
        <dbReference type="ARBA" id="ARBA00022840"/>
    </source>
</evidence>
<dbReference type="PROSITE" id="PS51192">
    <property type="entry name" value="HELICASE_ATP_BIND_1"/>
    <property type="match status" value="1"/>
</dbReference>
<dbReference type="CDD" id="cd18011">
    <property type="entry name" value="DEXDc_RapA"/>
    <property type="match status" value="1"/>
</dbReference>
<organism evidence="8 9">
    <name type="scientific">Streptosporangium sandarakinum</name>
    <dbReference type="NCBI Taxonomy" id="1260955"/>
    <lineage>
        <taxon>Bacteria</taxon>
        <taxon>Bacillati</taxon>
        <taxon>Actinomycetota</taxon>
        <taxon>Actinomycetes</taxon>
        <taxon>Streptosporangiales</taxon>
        <taxon>Streptosporangiaceae</taxon>
        <taxon>Streptosporangium</taxon>
    </lineage>
</organism>
<dbReference type="AlphaFoldDB" id="A0A852UWX8"/>
<keyword evidence="3 8" id="KW-0347">Helicase</keyword>
<dbReference type="InterPro" id="IPR027417">
    <property type="entry name" value="P-loop_NTPase"/>
</dbReference>
<dbReference type="EMBL" id="JACCCO010000002">
    <property type="protein sequence ID" value="NYF42177.1"/>
    <property type="molecule type" value="Genomic_DNA"/>
</dbReference>
<evidence type="ECO:0000259" key="6">
    <source>
        <dbReference type="PROSITE" id="PS51192"/>
    </source>
</evidence>
<dbReference type="InterPro" id="IPR038718">
    <property type="entry name" value="SNF2-like_sf"/>
</dbReference>
<dbReference type="InterPro" id="IPR057342">
    <property type="entry name" value="DEXDc_RapA"/>
</dbReference>
<dbReference type="InterPro" id="IPR049730">
    <property type="entry name" value="SNF2/RAD54-like_C"/>
</dbReference>
<name>A0A852UWX8_9ACTN</name>
<evidence type="ECO:0000256" key="2">
    <source>
        <dbReference type="ARBA" id="ARBA00022801"/>
    </source>
</evidence>
<keyword evidence="1" id="KW-0547">Nucleotide-binding</keyword>